<keyword evidence="3" id="KW-1185">Reference proteome</keyword>
<evidence type="ECO:0000313" key="3">
    <source>
        <dbReference type="Proteomes" id="UP001562159"/>
    </source>
</evidence>
<proteinExistence type="predicted"/>
<reference evidence="2 3" key="1">
    <citation type="submission" date="2024-07" db="EMBL/GenBank/DDBJ databases">
        <title>Molecular mechanisms and environmental adaptations of flagellar loss and biofilm growth of Rhodanobacter under environmental stress.</title>
        <authorList>
            <person name="Chen M."/>
        </authorList>
    </citation>
    <scope>NUCLEOTIDE SEQUENCE [LARGE SCALE GENOMIC DNA]</scope>
    <source>
        <strain evidence="2 3">RS22</strain>
    </source>
</reference>
<dbReference type="SMART" id="SM00966">
    <property type="entry name" value="SpoVT_AbrB"/>
    <property type="match status" value="1"/>
</dbReference>
<keyword evidence="2" id="KW-0238">DNA-binding</keyword>
<dbReference type="GO" id="GO:0003677">
    <property type="term" value="F:DNA binding"/>
    <property type="evidence" value="ECO:0007669"/>
    <property type="project" value="UniProtKB-KW"/>
</dbReference>
<feature type="domain" description="SpoVT-AbrB" evidence="1">
    <location>
        <begin position="8"/>
        <end position="53"/>
    </location>
</feature>
<dbReference type="Pfam" id="PF04014">
    <property type="entry name" value="MazE_antitoxin"/>
    <property type="match status" value="1"/>
</dbReference>
<comment type="caution">
    <text evidence="2">The sequence shown here is derived from an EMBL/GenBank/DDBJ whole genome shotgun (WGS) entry which is preliminary data.</text>
</comment>
<dbReference type="InterPro" id="IPR037914">
    <property type="entry name" value="SpoVT-AbrB_sf"/>
</dbReference>
<gene>
    <name evidence="2" type="ORF">AB7878_07550</name>
</gene>
<organism evidence="2 3">
    <name type="scientific">Rhodanobacter humi</name>
    <dbReference type="NCBI Taxonomy" id="1888173"/>
    <lineage>
        <taxon>Bacteria</taxon>
        <taxon>Pseudomonadati</taxon>
        <taxon>Pseudomonadota</taxon>
        <taxon>Gammaproteobacteria</taxon>
        <taxon>Lysobacterales</taxon>
        <taxon>Rhodanobacteraceae</taxon>
        <taxon>Rhodanobacter</taxon>
    </lineage>
</organism>
<accession>A0ABV4AQT0</accession>
<sequence>MNTKLKITSIGNSAGVVLPRELLARLRVEKGDTLYVTELPDGIKLAAFDPEFAARMEVAEGIMREDRDVLRRLAAS</sequence>
<dbReference type="InterPro" id="IPR007159">
    <property type="entry name" value="SpoVT-AbrB_dom"/>
</dbReference>
<dbReference type="SUPFAM" id="SSF89447">
    <property type="entry name" value="AbrB/MazE/MraZ-like"/>
    <property type="match status" value="1"/>
</dbReference>
<evidence type="ECO:0000313" key="2">
    <source>
        <dbReference type="EMBL" id="MEY2182270.1"/>
    </source>
</evidence>
<name>A0ABV4AQT0_9GAMM</name>
<dbReference type="InterPro" id="IPR013432">
    <property type="entry name" value="Doc_partner"/>
</dbReference>
<dbReference type="Proteomes" id="UP001562159">
    <property type="component" value="Unassembled WGS sequence"/>
</dbReference>
<dbReference type="NCBIfam" id="TIGR02609">
    <property type="entry name" value="doc_partner"/>
    <property type="match status" value="1"/>
</dbReference>
<evidence type="ECO:0000259" key="1">
    <source>
        <dbReference type="SMART" id="SM00966"/>
    </source>
</evidence>
<dbReference type="EMBL" id="JBGBPY010000001">
    <property type="protein sequence ID" value="MEY2182270.1"/>
    <property type="molecule type" value="Genomic_DNA"/>
</dbReference>
<dbReference type="Gene3D" id="2.10.260.10">
    <property type="match status" value="1"/>
</dbReference>
<protein>
    <submittedName>
        <fullName evidence="2">AbrB/MazE/SpoVT family DNA-binding domain-containing protein</fullName>
    </submittedName>
</protein>